<name>A0AA88H243_ARTSF</name>
<accession>A0AA88H243</accession>
<dbReference type="Proteomes" id="UP001187531">
    <property type="component" value="Unassembled WGS sequence"/>
</dbReference>
<organism evidence="1 2">
    <name type="scientific">Artemia franciscana</name>
    <name type="common">Brine shrimp</name>
    <name type="synonym">Artemia sanfranciscana</name>
    <dbReference type="NCBI Taxonomy" id="6661"/>
    <lineage>
        <taxon>Eukaryota</taxon>
        <taxon>Metazoa</taxon>
        <taxon>Ecdysozoa</taxon>
        <taxon>Arthropoda</taxon>
        <taxon>Crustacea</taxon>
        <taxon>Branchiopoda</taxon>
        <taxon>Anostraca</taxon>
        <taxon>Artemiidae</taxon>
        <taxon>Artemia</taxon>
    </lineage>
</organism>
<protein>
    <submittedName>
        <fullName evidence="1">Uncharacterized protein</fullName>
    </submittedName>
</protein>
<comment type="caution">
    <text evidence="1">The sequence shown here is derived from an EMBL/GenBank/DDBJ whole genome shotgun (WGS) entry which is preliminary data.</text>
</comment>
<gene>
    <name evidence="1" type="ORF">QYM36_019549</name>
</gene>
<reference evidence="1" key="1">
    <citation type="submission" date="2023-07" db="EMBL/GenBank/DDBJ databases">
        <title>Chromosome-level genome assembly of Artemia franciscana.</title>
        <authorList>
            <person name="Jo E."/>
        </authorList>
    </citation>
    <scope>NUCLEOTIDE SEQUENCE</scope>
    <source>
        <tissue evidence="1">Whole body</tissue>
    </source>
</reference>
<dbReference type="EMBL" id="JAVRJZ010001680">
    <property type="protein sequence ID" value="KAK2701794.1"/>
    <property type="molecule type" value="Genomic_DNA"/>
</dbReference>
<dbReference type="AlphaFoldDB" id="A0AA88H243"/>
<sequence length="457" mass="51178">MQDILKRAERLAEINRNVGATLWELQELESSCAKCFFLIAQATVGMGEEAGDQLLNKALGKTFGRTIYLFKEEEILPADLVRKLESLLKDRNWLVHSSRLDSRGAIYSDGKTTDLVTRLKGIADLSTETHGEIATLAENFVQKAGGTWVLPEGEYYHDENNSVIDNLSGILDPGYARFKVSYDFYEADGYVRNRSSWYLDFASSDVQRPMQKGVYDAVEWRPFSVRYPEGMSIYGNGRADDLRGSFEVHDVSYKEDKISSFAASFEQDNRVSGRFAYNSDYFSSSSDNGAADVPEPPITLLLLAGMLSLGIRKFTKRGCANNHRVFKTYGEQPLPINEIGILSGGMHDNEGILGWRFACFNGYSEISNDKIGDYIDLPNNPTEVHMLPGKYIFTVYCSDPDKYQYFKKVITLKPGNTTSVTCGWEPSGSWTEAGTYKLIITESITQPEGTTKADEPK</sequence>
<proteinExistence type="predicted"/>
<keyword evidence="2" id="KW-1185">Reference proteome</keyword>
<evidence type="ECO:0000313" key="1">
    <source>
        <dbReference type="EMBL" id="KAK2701794.1"/>
    </source>
</evidence>
<evidence type="ECO:0000313" key="2">
    <source>
        <dbReference type="Proteomes" id="UP001187531"/>
    </source>
</evidence>